<dbReference type="InterPro" id="IPR029058">
    <property type="entry name" value="AB_hydrolase_fold"/>
</dbReference>
<dbReference type="GO" id="GO:0046872">
    <property type="term" value="F:metal ion binding"/>
    <property type="evidence" value="ECO:0007669"/>
    <property type="project" value="UniProtKB-KW"/>
</dbReference>
<dbReference type="Gene3D" id="3.40.50.1820">
    <property type="entry name" value="alpha/beta hydrolase"/>
    <property type="match status" value="1"/>
</dbReference>
<feature type="signal peptide" evidence="3">
    <location>
        <begin position="1"/>
        <end position="19"/>
    </location>
</feature>
<dbReference type="GO" id="GO:0016787">
    <property type="term" value="F:hydrolase activity"/>
    <property type="evidence" value="ECO:0007669"/>
    <property type="project" value="UniProtKB-KW"/>
</dbReference>
<protein>
    <submittedName>
        <fullName evidence="5">Alpha/beta hydrolase fold domain-containing protein</fullName>
    </submittedName>
</protein>
<dbReference type="Gene3D" id="2.160.20.10">
    <property type="entry name" value="Single-stranded right-handed beta-helix, Pectin lyase-like"/>
    <property type="match status" value="1"/>
</dbReference>
<keyword evidence="2" id="KW-0325">Glycoprotein</keyword>
<dbReference type="Proteomes" id="UP001220610">
    <property type="component" value="Chromosome"/>
</dbReference>
<sequence length="777" mass="85876">MKFPVLMSLLLVAGVPSLAQPSATGDNRLPVAFPGAEGYGKYATGGRGGRVILVTNLDDSGPGSFRAAAIANGKRIIVFTVSGTIHLQSNITIKGDVTIAGQTAPGDGICLADRSVGIGGDNVIIRYLRFRMGDRHEKNEKVDGNGGNDAFGFTRKKNVIIDHCSLSWSTDEVLSVYSGDSTTLQWNIIAEPLNYSYHFEAGDQDFEHHGYGGIWGGQRLSAHHNLFAHCQNRTPRFNGIRTSPNESVDYRNNVIYNWGGNNVYAGEGGSYNIVNNYYKYGPETKKSVRSRICNPGRTKDIPFGSWYVAGNTVDLDPEVTDNNRQGVHFDKDVIDQDTVGVLQSRPFAMESLPEQSAREAYTAVLLGAGASFRRDTLDARIVQDVRLRSGRFIDVQGGFPHGTPYEQSAIAWPVLQALQAPIDHDQDGMPDDWEKAKGLNPDDPKDAAGYQLDRHYTNIEVYSNSLLEREPSWSGLTQQRDTSYNIHSEYRKLLKNYPDLSIARVQPSKGVKVKKGLVYCRRNRHGLAVDVFYPSEKKTISRKTIILVHGGGWRSGSREMMYPLAQRLAALGYVCFVPEYRLSTEAVYPAALHDLKACVRWVRQSADKYDLDTDGIVIAGHSAGGQLAALLGVTNDQPAFTDVVCNTCYADRVQAIVDIDGTLSFVHKESGEGDDSKKVSAATHWFAHTKKEYYTLWERASPLSHAGPHTPPVLFLNSAVARMHAGQDDFIRVLDQYGIRHAVKQYAGAPHSFCLFEPWINTTVQDIDEFIQNLFAS</sequence>
<dbReference type="InterPro" id="IPR049492">
    <property type="entry name" value="BD-FAE-like_dom"/>
</dbReference>
<gene>
    <name evidence="5" type="ORF">P0Y53_12075</name>
</gene>
<dbReference type="Pfam" id="PF20434">
    <property type="entry name" value="BD-FAE"/>
    <property type="match status" value="1"/>
</dbReference>
<keyword evidence="5" id="KW-0378">Hydrolase</keyword>
<dbReference type="PANTHER" id="PTHR42970:SF1">
    <property type="entry name" value="PECTATE LYASE C-RELATED"/>
    <property type="match status" value="1"/>
</dbReference>
<evidence type="ECO:0000256" key="2">
    <source>
        <dbReference type="ARBA" id="ARBA00023180"/>
    </source>
</evidence>
<evidence type="ECO:0000313" key="5">
    <source>
        <dbReference type="EMBL" id="WEK38235.1"/>
    </source>
</evidence>
<proteinExistence type="predicted"/>
<keyword evidence="1" id="KW-0479">Metal-binding</keyword>
<keyword evidence="3" id="KW-0732">Signal</keyword>
<evidence type="ECO:0000256" key="1">
    <source>
        <dbReference type="ARBA" id="ARBA00022723"/>
    </source>
</evidence>
<feature type="chain" id="PRO_5042485052" evidence="3">
    <location>
        <begin position="20"/>
        <end position="777"/>
    </location>
</feature>
<dbReference type="SUPFAM" id="SSF53474">
    <property type="entry name" value="alpha/beta-Hydrolases"/>
    <property type="match status" value="1"/>
</dbReference>
<name>A0AAJ5X182_9BACT</name>
<evidence type="ECO:0000259" key="4">
    <source>
        <dbReference type="Pfam" id="PF20434"/>
    </source>
</evidence>
<accession>A0AAJ5X182</accession>
<dbReference type="PANTHER" id="PTHR42970">
    <property type="entry name" value="PECTATE LYASE C-RELATED"/>
    <property type="match status" value="1"/>
</dbReference>
<organism evidence="5 6">
    <name type="scientific">Candidatus Pseudobacter hemicellulosilyticus</name>
    <dbReference type="NCBI Taxonomy" id="3121375"/>
    <lineage>
        <taxon>Bacteria</taxon>
        <taxon>Pseudomonadati</taxon>
        <taxon>Bacteroidota</taxon>
        <taxon>Chitinophagia</taxon>
        <taxon>Chitinophagales</taxon>
        <taxon>Chitinophagaceae</taxon>
        <taxon>Pseudobacter</taxon>
    </lineage>
</organism>
<evidence type="ECO:0000313" key="6">
    <source>
        <dbReference type="Proteomes" id="UP001220610"/>
    </source>
</evidence>
<dbReference type="InterPro" id="IPR011050">
    <property type="entry name" value="Pectin_lyase_fold/virulence"/>
</dbReference>
<dbReference type="InterPro" id="IPR052063">
    <property type="entry name" value="Polysaccharide_Lyase_1"/>
</dbReference>
<dbReference type="EMBL" id="CP119311">
    <property type="protein sequence ID" value="WEK38235.1"/>
    <property type="molecule type" value="Genomic_DNA"/>
</dbReference>
<evidence type="ECO:0000256" key="3">
    <source>
        <dbReference type="SAM" id="SignalP"/>
    </source>
</evidence>
<reference evidence="5" key="1">
    <citation type="submission" date="2023-03" db="EMBL/GenBank/DDBJ databases">
        <title>Andean soil-derived lignocellulolytic bacterial consortium as a source of novel taxa and putative plastic-active enzymes.</title>
        <authorList>
            <person name="Diaz-Garcia L."/>
            <person name="Chuvochina M."/>
            <person name="Feuerriegel G."/>
            <person name="Bunk B."/>
            <person name="Sproer C."/>
            <person name="Streit W.R."/>
            <person name="Rodriguez L.M."/>
            <person name="Overmann J."/>
            <person name="Jimenez D.J."/>
        </authorList>
    </citation>
    <scope>NUCLEOTIDE SEQUENCE</scope>
    <source>
        <strain evidence="5">MAG 7</strain>
    </source>
</reference>
<dbReference type="AlphaFoldDB" id="A0AAJ5X182"/>
<feature type="domain" description="BD-FAE-like" evidence="4">
    <location>
        <begin position="530"/>
        <end position="716"/>
    </location>
</feature>
<dbReference type="SUPFAM" id="SSF51126">
    <property type="entry name" value="Pectin lyase-like"/>
    <property type="match status" value="1"/>
</dbReference>
<dbReference type="InterPro" id="IPR012334">
    <property type="entry name" value="Pectin_lyas_fold"/>
</dbReference>